<organism evidence="1 2">
    <name type="scientific">Rhizobium sophorae</name>
    <dbReference type="NCBI Taxonomy" id="1535242"/>
    <lineage>
        <taxon>Bacteria</taxon>
        <taxon>Pseudomonadati</taxon>
        <taxon>Pseudomonadota</taxon>
        <taxon>Alphaproteobacteria</taxon>
        <taxon>Hyphomicrobiales</taxon>
        <taxon>Rhizobiaceae</taxon>
        <taxon>Rhizobium/Agrobacterium group</taxon>
        <taxon>Rhizobium</taxon>
    </lineage>
</organism>
<dbReference type="RefSeq" id="WP_168307624.1">
    <property type="nucleotide sequence ID" value="NZ_JABFCN010000057.1"/>
</dbReference>
<dbReference type="AlphaFoldDB" id="A0A7Y3WI83"/>
<name>A0A7Y3WI83_9HYPH</name>
<gene>
    <name evidence="1" type="ORF">G9X64_31030</name>
</gene>
<comment type="caution">
    <text evidence="1">The sequence shown here is derived from an EMBL/GenBank/DDBJ whole genome shotgun (WGS) entry which is preliminary data.</text>
</comment>
<proteinExistence type="predicted"/>
<evidence type="ECO:0000313" key="1">
    <source>
        <dbReference type="EMBL" id="NNU40841.1"/>
    </source>
</evidence>
<reference evidence="1 2" key="1">
    <citation type="submission" date="2020-02" db="EMBL/GenBank/DDBJ databases">
        <authorList>
            <person name="Sun Q."/>
        </authorList>
    </citation>
    <scope>NUCLEOTIDE SEQUENCE [LARGE SCALE GENOMIC DNA]</scope>
    <source>
        <strain evidence="1 2">CCBAU 03386</strain>
    </source>
</reference>
<sequence length="52" mass="5714">MRGLILSHPAWSAGGVTIPGYAPATGVERSYRVQKATETDMSFWFDKSGARR</sequence>
<dbReference type="EMBL" id="JABFCN010000057">
    <property type="protein sequence ID" value="NNU40841.1"/>
    <property type="molecule type" value="Genomic_DNA"/>
</dbReference>
<evidence type="ECO:0000313" key="2">
    <source>
        <dbReference type="Proteomes" id="UP000519972"/>
    </source>
</evidence>
<accession>A0A7Y3WI83</accession>
<dbReference type="Proteomes" id="UP000519972">
    <property type="component" value="Unassembled WGS sequence"/>
</dbReference>
<keyword evidence="2" id="KW-1185">Reference proteome</keyword>
<protein>
    <submittedName>
        <fullName evidence="1">Uncharacterized protein</fullName>
    </submittedName>
</protein>